<reference evidence="2 3" key="1">
    <citation type="journal article" date="2019" name="Syst. Appl. Microbiol.">
        <title>Characterization of Bifidobacterium species in feaces of the Egyptian fruit bat: Description of B. vespertilionis sp. nov. and B. rousetti sp. nov.</title>
        <authorList>
            <person name="Modesto M."/>
            <person name="Satti M."/>
            <person name="Watanabe K."/>
            <person name="Puglisi E."/>
            <person name="Morelli L."/>
            <person name="Huang C.-H."/>
            <person name="Liou J.-S."/>
            <person name="Miyashita M."/>
            <person name="Tamura T."/>
            <person name="Saito S."/>
            <person name="Mori K."/>
            <person name="Huang L."/>
            <person name="Sciavilla P."/>
            <person name="Sandri C."/>
            <person name="Spiezio C."/>
            <person name="Vitali F."/>
            <person name="Cavalieri D."/>
            <person name="Perpetuini G."/>
            <person name="Tofalo R."/>
            <person name="Bonetti A."/>
            <person name="Arita M."/>
            <person name="Mattarelli P."/>
        </authorList>
    </citation>
    <scope>NUCLEOTIDE SEQUENCE [LARGE SCALE GENOMIC DNA]</scope>
    <source>
        <strain evidence="2 3">RST27</strain>
    </source>
</reference>
<keyword evidence="1" id="KW-0732">Signal</keyword>
<organism evidence="2 3">
    <name type="scientific">Bifidobacterium callitrichos</name>
    <dbReference type="NCBI Taxonomy" id="762209"/>
    <lineage>
        <taxon>Bacteria</taxon>
        <taxon>Bacillati</taxon>
        <taxon>Actinomycetota</taxon>
        <taxon>Actinomycetes</taxon>
        <taxon>Bifidobacteriales</taxon>
        <taxon>Bifidobacteriaceae</taxon>
        <taxon>Bifidobacterium</taxon>
    </lineage>
</organism>
<gene>
    <name evidence="2" type="ORF">EMB92_09275</name>
</gene>
<evidence type="ECO:0008006" key="4">
    <source>
        <dbReference type="Google" id="ProtNLM"/>
    </source>
</evidence>
<feature type="signal peptide" evidence="1">
    <location>
        <begin position="1"/>
        <end position="28"/>
    </location>
</feature>
<evidence type="ECO:0000256" key="1">
    <source>
        <dbReference type="SAM" id="SignalP"/>
    </source>
</evidence>
<evidence type="ECO:0000313" key="2">
    <source>
        <dbReference type="EMBL" id="KAA8815374.1"/>
    </source>
</evidence>
<dbReference type="PROSITE" id="PS51257">
    <property type="entry name" value="PROKAR_LIPOPROTEIN"/>
    <property type="match status" value="1"/>
</dbReference>
<feature type="chain" id="PRO_5039214158" description="DUF5050 domain-containing protein" evidence="1">
    <location>
        <begin position="29"/>
        <end position="321"/>
    </location>
</feature>
<proteinExistence type="predicted"/>
<protein>
    <recommendedName>
        <fullName evidence="4">DUF5050 domain-containing protein</fullName>
    </recommendedName>
</protein>
<evidence type="ECO:0000313" key="3">
    <source>
        <dbReference type="Proteomes" id="UP000326060"/>
    </source>
</evidence>
<sequence length="321" mass="36687">MRRKASLLVAVSCVVAAVLLSVSCGVSVNTDNKDGKSVSNQSDNLYWLPNITRKSEVYIYDRLSHRLATFDVDKEQIVNRNDKPNFMQYEFNDIRSNIYTSGDSISNHFTILKVADNKIRTLWKGDENIAVFPLAFSEGTLYFVQSVYGENGDEKYEDRAIYSFDESAGDMECLSETKGMKIDSGVLINNDLYFTVYDDSSNKYNLLRLTLSSGFDPVLIKDGLESGSVYKNNGVIWIEERDSICSLENEKTCIHKSEFNYFYGENVIQLDSLYEDKMRLTIRNSSDNSVRFSVDDCIGFRYADSTMDIYKHDGGFKYRLE</sequence>
<accession>A0A5M9ZC06</accession>
<dbReference type="Proteomes" id="UP000326060">
    <property type="component" value="Unassembled WGS sequence"/>
</dbReference>
<dbReference type="EMBL" id="RZJP01000004">
    <property type="protein sequence ID" value="KAA8815374.1"/>
    <property type="molecule type" value="Genomic_DNA"/>
</dbReference>
<dbReference type="AlphaFoldDB" id="A0A5M9ZC06"/>
<name>A0A5M9ZC06_9BIFI</name>
<dbReference type="RefSeq" id="WP_150394656.1">
    <property type="nucleotide sequence ID" value="NZ_RZJP01000004.1"/>
</dbReference>
<comment type="caution">
    <text evidence="2">The sequence shown here is derived from an EMBL/GenBank/DDBJ whole genome shotgun (WGS) entry which is preliminary data.</text>
</comment>